<dbReference type="Proteomes" id="UP000198384">
    <property type="component" value="Unassembled WGS sequence"/>
</dbReference>
<evidence type="ECO:0000313" key="1">
    <source>
        <dbReference type="EMBL" id="SNR33458.1"/>
    </source>
</evidence>
<organism evidence="1 2">
    <name type="scientific">Lutibacter agarilyticus</name>
    <dbReference type="NCBI Taxonomy" id="1109740"/>
    <lineage>
        <taxon>Bacteria</taxon>
        <taxon>Pseudomonadati</taxon>
        <taxon>Bacteroidota</taxon>
        <taxon>Flavobacteriia</taxon>
        <taxon>Flavobacteriales</taxon>
        <taxon>Flavobacteriaceae</taxon>
        <taxon>Lutibacter</taxon>
    </lineage>
</organism>
<sequence>MILVKEKKIKNRFKKKLNEVYVNTLVPHFQFKNKKGEIVKPVNISINV</sequence>
<proteinExistence type="predicted"/>
<reference evidence="1 2" key="1">
    <citation type="submission" date="2017-06" db="EMBL/GenBank/DDBJ databases">
        <authorList>
            <person name="Kim H.J."/>
            <person name="Triplett B.A."/>
        </authorList>
    </citation>
    <scope>NUCLEOTIDE SEQUENCE [LARGE SCALE GENOMIC DNA]</scope>
    <source>
        <strain evidence="1 2">DSM 29150</strain>
    </source>
</reference>
<name>A0A238VH02_9FLAO</name>
<dbReference type="AlphaFoldDB" id="A0A238VH02"/>
<gene>
    <name evidence="1" type="ORF">SAMN06265371_101395</name>
</gene>
<dbReference type="RefSeq" id="WP_176461189.1">
    <property type="nucleotide sequence ID" value="NZ_FZNT01000001.1"/>
</dbReference>
<dbReference type="EMBL" id="FZNT01000001">
    <property type="protein sequence ID" value="SNR33458.1"/>
    <property type="molecule type" value="Genomic_DNA"/>
</dbReference>
<protein>
    <submittedName>
        <fullName evidence="1">Uncharacterized protein</fullName>
    </submittedName>
</protein>
<keyword evidence="2" id="KW-1185">Reference proteome</keyword>
<evidence type="ECO:0000313" key="2">
    <source>
        <dbReference type="Proteomes" id="UP000198384"/>
    </source>
</evidence>
<accession>A0A238VH02</accession>